<dbReference type="PaxDb" id="121845-A0A3Q0JGQ0"/>
<proteinExistence type="inferred from homology"/>
<dbReference type="GO" id="GO:0046872">
    <property type="term" value="F:metal ion binding"/>
    <property type="evidence" value="ECO:0007669"/>
    <property type="project" value="UniProtKB-KW"/>
</dbReference>
<dbReference type="KEGG" id="dci:113471351"/>
<name>A0A3Q0JGQ0_DIACI</name>
<dbReference type="PRINTS" id="PR01950">
    <property type="entry name" value="LANCSUPER"/>
</dbReference>
<organism evidence="3 4">
    <name type="scientific">Diaphorina citri</name>
    <name type="common">Asian citrus psyllid</name>
    <dbReference type="NCBI Taxonomy" id="121845"/>
    <lineage>
        <taxon>Eukaryota</taxon>
        <taxon>Metazoa</taxon>
        <taxon>Ecdysozoa</taxon>
        <taxon>Arthropoda</taxon>
        <taxon>Hexapoda</taxon>
        <taxon>Insecta</taxon>
        <taxon>Pterygota</taxon>
        <taxon>Neoptera</taxon>
        <taxon>Paraneoptera</taxon>
        <taxon>Hemiptera</taxon>
        <taxon>Sternorrhyncha</taxon>
        <taxon>Psylloidea</taxon>
        <taxon>Psyllidae</taxon>
        <taxon>Diaphorininae</taxon>
        <taxon>Diaphorina</taxon>
    </lineage>
</organism>
<comment type="similarity">
    <text evidence="1">Belongs to the LanC-like protein family.</text>
</comment>
<evidence type="ECO:0000313" key="3">
    <source>
        <dbReference type="Proteomes" id="UP000079169"/>
    </source>
</evidence>
<protein>
    <submittedName>
        <fullName evidence="4">LanC-like protein 2</fullName>
    </submittedName>
</protein>
<dbReference type="STRING" id="121845.A0A3Q0JGQ0"/>
<dbReference type="InterPro" id="IPR007822">
    <property type="entry name" value="LANC-like"/>
</dbReference>
<feature type="binding site" evidence="2">
    <location>
        <position position="118"/>
    </location>
    <ligand>
        <name>Zn(2+)</name>
        <dbReference type="ChEBI" id="CHEBI:29105"/>
    </ligand>
</feature>
<reference evidence="4" key="1">
    <citation type="submission" date="2025-08" db="UniProtKB">
        <authorList>
            <consortium name="RefSeq"/>
        </authorList>
    </citation>
    <scope>IDENTIFICATION</scope>
</reference>
<keyword evidence="2" id="KW-0479">Metal-binding</keyword>
<keyword evidence="2" id="KW-0862">Zinc</keyword>
<gene>
    <name evidence="4" type="primary">LOC113471351</name>
</gene>
<dbReference type="InterPro" id="IPR012341">
    <property type="entry name" value="6hp_glycosidase-like_sf"/>
</dbReference>
<dbReference type="Pfam" id="PF05147">
    <property type="entry name" value="LANC_like"/>
    <property type="match status" value="1"/>
</dbReference>
<dbReference type="GeneID" id="113471351"/>
<dbReference type="Gene3D" id="1.50.10.10">
    <property type="match status" value="1"/>
</dbReference>
<feature type="binding site" evidence="2">
    <location>
        <position position="117"/>
    </location>
    <ligand>
        <name>Zn(2+)</name>
        <dbReference type="ChEBI" id="CHEBI:29105"/>
    </ligand>
</feature>
<dbReference type="GO" id="GO:0005886">
    <property type="term" value="C:plasma membrane"/>
    <property type="evidence" value="ECO:0007669"/>
    <property type="project" value="TreeGrafter"/>
</dbReference>
<evidence type="ECO:0000256" key="2">
    <source>
        <dbReference type="PIRSR" id="PIRSR607822-1"/>
    </source>
</evidence>
<dbReference type="AlphaFoldDB" id="A0A3Q0JGQ0"/>
<dbReference type="PRINTS" id="PR01951">
    <property type="entry name" value="LANCEUKARYTE"/>
</dbReference>
<dbReference type="CDD" id="cd04794">
    <property type="entry name" value="euk_LANCL"/>
    <property type="match status" value="1"/>
</dbReference>
<feature type="binding site" evidence="2">
    <location>
        <position position="71"/>
    </location>
    <ligand>
        <name>Zn(2+)</name>
        <dbReference type="ChEBI" id="CHEBI:29105"/>
    </ligand>
</feature>
<dbReference type="RefSeq" id="XP_026686263.1">
    <property type="nucleotide sequence ID" value="XM_026830462.1"/>
</dbReference>
<feature type="non-terminal residue" evidence="4">
    <location>
        <position position="1"/>
    </location>
</feature>
<dbReference type="GO" id="GO:0031179">
    <property type="term" value="P:peptide modification"/>
    <property type="evidence" value="ECO:0007669"/>
    <property type="project" value="InterPro"/>
</dbReference>
<keyword evidence="3" id="KW-1185">Reference proteome</keyword>
<dbReference type="GO" id="GO:0005975">
    <property type="term" value="P:carbohydrate metabolic process"/>
    <property type="evidence" value="ECO:0007669"/>
    <property type="project" value="InterPro"/>
</dbReference>
<dbReference type="SMART" id="SM01260">
    <property type="entry name" value="LANC_like"/>
    <property type="match status" value="1"/>
</dbReference>
<dbReference type="SUPFAM" id="SSF158745">
    <property type="entry name" value="LanC-like"/>
    <property type="match status" value="1"/>
</dbReference>
<evidence type="ECO:0000256" key="1">
    <source>
        <dbReference type="ARBA" id="ARBA00007179"/>
    </source>
</evidence>
<sequence length="195" mass="22002">CEYEWHDKNYYGAAHGVTGILFTLLKSNVLTDKERDTLVKPTLDALLDETFPSGNLKSSHGSDSDRLVQWCHGSPGFISLLQVAYETYNDKKYLDALLKSSDNVWHAGLLRKGYSLCHGVSGNAYAFLTAYHTTHAEEQMYRALCFANWVTGYNKHEDTTPDRPYSLYEGKVGVAFFLLDILKPTNAKFPGYEDI</sequence>
<dbReference type="InterPro" id="IPR020464">
    <property type="entry name" value="LanC-like_prot_euk"/>
</dbReference>
<evidence type="ECO:0000313" key="4">
    <source>
        <dbReference type="RefSeq" id="XP_026686263.1"/>
    </source>
</evidence>
<accession>A0A3Q0JGQ0</accession>
<dbReference type="PANTHER" id="PTHR12736:SF21">
    <property type="entry name" value="LANC-LIKE PROTEIN 2"/>
    <property type="match status" value="1"/>
</dbReference>
<dbReference type="Proteomes" id="UP000079169">
    <property type="component" value="Unplaced"/>
</dbReference>
<dbReference type="PANTHER" id="PTHR12736">
    <property type="entry name" value="LANC-LIKE PROTEIN"/>
    <property type="match status" value="1"/>
</dbReference>